<feature type="region of interest" description="Disordered" evidence="1">
    <location>
        <begin position="161"/>
        <end position="180"/>
    </location>
</feature>
<evidence type="ECO:0000313" key="3">
    <source>
        <dbReference type="Proteomes" id="UP000324222"/>
    </source>
</evidence>
<evidence type="ECO:0000256" key="1">
    <source>
        <dbReference type="SAM" id="MobiDB-lite"/>
    </source>
</evidence>
<dbReference type="AlphaFoldDB" id="A0A5B7EIF7"/>
<feature type="region of interest" description="Disordered" evidence="1">
    <location>
        <begin position="311"/>
        <end position="347"/>
    </location>
</feature>
<sequence>MYKLTTFFKLLGLKAPNKYSSPGHNGAAFFKVAQHLLLITINSLIQKILQQQLTWIKPCKNLQPGVFLHKVGLQDYKTARGITHGCGASTLNKARQYCGVVWCVAAGWAPPPPSSQPHNTEEKSRRHYLSTLVSTTYHGLLPIIRLKFNLTLITAQCSSALPPTPPPPPQPLTSCTLHHHTGPIRLPKGIGGPSHINTSLSQPAPHHANTTFPFRLRQLRRNPPAWPAPANSPPPPPPLTPALPPHLHSGYSGAPRGWLARAPPGKRAGVQCAALAAPAARPGPGDWHAAARGKARQGGVRAARMAIKAHVSPKTKTLRNSRPHLSPQLSHPPKARTTACPCPAGAH</sequence>
<feature type="compositionally biased region" description="Pro residues" evidence="1">
    <location>
        <begin position="162"/>
        <end position="171"/>
    </location>
</feature>
<gene>
    <name evidence="2" type="ORF">E2C01_026173</name>
</gene>
<evidence type="ECO:0000313" key="2">
    <source>
        <dbReference type="EMBL" id="MPC32843.1"/>
    </source>
</evidence>
<accession>A0A5B7EIF7</accession>
<comment type="caution">
    <text evidence="2">The sequence shown here is derived from an EMBL/GenBank/DDBJ whole genome shotgun (WGS) entry which is preliminary data.</text>
</comment>
<dbReference type="EMBL" id="VSRR010002707">
    <property type="protein sequence ID" value="MPC32843.1"/>
    <property type="molecule type" value="Genomic_DNA"/>
</dbReference>
<feature type="compositionally biased region" description="Basic residues" evidence="1">
    <location>
        <begin position="311"/>
        <end position="322"/>
    </location>
</feature>
<feature type="region of interest" description="Disordered" evidence="1">
    <location>
        <begin position="221"/>
        <end position="262"/>
    </location>
</feature>
<organism evidence="2 3">
    <name type="scientific">Portunus trituberculatus</name>
    <name type="common">Swimming crab</name>
    <name type="synonym">Neptunus trituberculatus</name>
    <dbReference type="NCBI Taxonomy" id="210409"/>
    <lineage>
        <taxon>Eukaryota</taxon>
        <taxon>Metazoa</taxon>
        <taxon>Ecdysozoa</taxon>
        <taxon>Arthropoda</taxon>
        <taxon>Crustacea</taxon>
        <taxon>Multicrustacea</taxon>
        <taxon>Malacostraca</taxon>
        <taxon>Eumalacostraca</taxon>
        <taxon>Eucarida</taxon>
        <taxon>Decapoda</taxon>
        <taxon>Pleocyemata</taxon>
        <taxon>Brachyura</taxon>
        <taxon>Eubrachyura</taxon>
        <taxon>Portunoidea</taxon>
        <taxon>Portunidae</taxon>
        <taxon>Portuninae</taxon>
        <taxon>Portunus</taxon>
    </lineage>
</organism>
<keyword evidence="3" id="KW-1185">Reference proteome</keyword>
<reference evidence="2 3" key="1">
    <citation type="submission" date="2019-05" db="EMBL/GenBank/DDBJ databases">
        <title>Another draft genome of Portunus trituberculatus and its Hox gene families provides insights of decapod evolution.</title>
        <authorList>
            <person name="Jeong J.-H."/>
            <person name="Song I."/>
            <person name="Kim S."/>
            <person name="Choi T."/>
            <person name="Kim D."/>
            <person name="Ryu S."/>
            <person name="Kim W."/>
        </authorList>
    </citation>
    <scope>NUCLEOTIDE SEQUENCE [LARGE SCALE GENOMIC DNA]</scope>
    <source>
        <tissue evidence="2">Muscle</tissue>
    </source>
</reference>
<feature type="compositionally biased region" description="Pro residues" evidence="1">
    <location>
        <begin position="224"/>
        <end position="244"/>
    </location>
</feature>
<feature type="region of interest" description="Disordered" evidence="1">
    <location>
        <begin position="278"/>
        <end position="298"/>
    </location>
</feature>
<protein>
    <submittedName>
        <fullName evidence="2">Uncharacterized protein</fullName>
    </submittedName>
</protein>
<dbReference type="Proteomes" id="UP000324222">
    <property type="component" value="Unassembled WGS sequence"/>
</dbReference>
<name>A0A5B7EIF7_PORTR</name>
<proteinExistence type="predicted"/>